<feature type="region of interest" description="Disordered" evidence="1">
    <location>
        <begin position="112"/>
        <end position="137"/>
    </location>
</feature>
<accession>A0A8X8WID2</accession>
<gene>
    <name evidence="2" type="ORF">SASPL_145545</name>
</gene>
<comment type="caution">
    <text evidence="2">The sequence shown here is derived from an EMBL/GenBank/DDBJ whole genome shotgun (WGS) entry which is preliminary data.</text>
</comment>
<keyword evidence="3" id="KW-1185">Reference proteome</keyword>
<evidence type="ECO:0000313" key="2">
    <source>
        <dbReference type="EMBL" id="KAG6394954.1"/>
    </source>
</evidence>
<proteinExistence type="predicted"/>
<dbReference type="EMBL" id="PNBA02000017">
    <property type="protein sequence ID" value="KAG6394954.1"/>
    <property type="molecule type" value="Genomic_DNA"/>
</dbReference>
<dbReference type="AlphaFoldDB" id="A0A8X8WID2"/>
<reference evidence="2" key="1">
    <citation type="submission" date="2018-01" db="EMBL/GenBank/DDBJ databases">
        <authorList>
            <person name="Mao J.F."/>
        </authorList>
    </citation>
    <scope>NUCLEOTIDE SEQUENCE</scope>
    <source>
        <strain evidence="2">Huo1</strain>
        <tissue evidence="2">Leaf</tissue>
    </source>
</reference>
<evidence type="ECO:0000313" key="3">
    <source>
        <dbReference type="Proteomes" id="UP000298416"/>
    </source>
</evidence>
<evidence type="ECO:0000256" key="1">
    <source>
        <dbReference type="SAM" id="MobiDB-lite"/>
    </source>
</evidence>
<dbReference type="Proteomes" id="UP000298416">
    <property type="component" value="Unassembled WGS sequence"/>
</dbReference>
<reference evidence="2" key="2">
    <citation type="submission" date="2020-08" db="EMBL/GenBank/DDBJ databases">
        <title>Plant Genome Project.</title>
        <authorList>
            <person name="Zhang R.-G."/>
        </authorList>
    </citation>
    <scope>NUCLEOTIDE SEQUENCE</scope>
    <source>
        <strain evidence="2">Huo1</strain>
        <tissue evidence="2">Leaf</tissue>
    </source>
</reference>
<name>A0A8X8WID2_SALSN</name>
<protein>
    <submittedName>
        <fullName evidence="2">Uncharacterized protein</fullName>
    </submittedName>
</protein>
<sequence>MLNAPCGVEDVFNFASTGGHQNAHKQEMAHARHHSDMVDMTGGAPPPPCGYPYPNNRSLLGVRSKSIIQKPYSYHKMACDGVRVENLGGFLSLGGYHNPIIIDGVTSKAKEGESSGDQWLGLRVGDGGGDQHDGSGIDLELTL</sequence>
<organism evidence="2">
    <name type="scientific">Salvia splendens</name>
    <name type="common">Scarlet sage</name>
    <dbReference type="NCBI Taxonomy" id="180675"/>
    <lineage>
        <taxon>Eukaryota</taxon>
        <taxon>Viridiplantae</taxon>
        <taxon>Streptophyta</taxon>
        <taxon>Embryophyta</taxon>
        <taxon>Tracheophyta</taxon>
        <taxon>Spermatophyta</taxon>
        <taxon>Magnoliopsida</taxon>
        <taxon>eudicotyledons</taxon>
        <taxon>Gunneridae</taxon>
        <taxon>Pentapetalae</taxon>
        <taxon>asterids</taxon>
        <taxon>lamiids</taxon>
        <taxon>Lamiales</taxon>
        <taxon>Lamiaceae</taxon>
        <taxon>Nepetoideae</taxon>
        <taxon>Mentheae</taxon>
        <taxon>Salviinae</taxon>
        <taxon>Salvia</taxon>
        <taxon>Salvia subgen. Calosphace</taxon>
        <taxon>core Calosphace</taxon>
    </lineage>
</organism>